<dbReference type="InterPro" id="IPR000847">
    <property type="entry name" value="LysR_HTH_N"/>
</dbReference>
<accession>A0ABR6B8J8</accession>
<dbReference type="Pfam" id="PF03466">
    <property type="entry name" value="LysR_substrate"/>
    <property type="match status" value="1"/>
</dbReference>
<dbReference type="InterPro" id="IPR050389">
    <property type="entry name" value="LysR-type_TF"/>
</dbReference>
<feature type="domain" description="HTH lysR-type" evidence="5">
    <location>
        <begin position="3"/>
        <end position="60"/>
    </location>
</feature>
<dbReference type="Gene3D" id="3.40.190.10">
    <property type="entry name" value="Periplasmic binding protein-like II"/>
    <property type="match status" value="2"/>
</dbReference>
<dbReference type="InterPro" id="IPR005119">
    <property type="entry name" value="LysR_subst-bd"/>
</dbReference>
<organism evidence="6 7">
    <name type="scientific">Kutzneria viridogrisea</name>
    <dbReference type="NCBI Taxonomy" id="47990"/>
    <lineage>
        <taxon>Bacteria</taxon>
        <taxon>Bacillati</taxon>
        <taxon>Actinomycetota</taxon>
        <taxon>Actinomycetes</taxon>
        <taxon>Pseudonocardiales</taxon>
        <taxon>Pseudonocardiaceae</taxon>
        <taxon>Kutzneria</taxon>
    </lineage>
</organism>
<dbReference type="GO" id="GO:0003677">
    <property type="term" value="F:DNA binding"/>
    <property type="evidence" value="ECO:0007669"/>
    <property type="project" value="UniProtKB-KW"/>
</dbReference>
<dbReference type="SUPFAM" id="SSF53850">
    <property type="entry name" value="Periplasmic binding protein-like II"/>
    <property type="match status" value="1"/>
</dbReference>
<dbReference type="PROSITE" id="PS50931">
    <property type="entry name" value="HTH_LYSR"/>
    <property type="match status" value="1"/>
</dbReference>
<reference evidence="6 7" key="1">
    <citation type="submission" date="2020-08" db="EMBL/GenBank/DDBJ databases">
        <title>Genomic Encyclopedia of Archaeal and Bacterial Type Strains, Phase II (KMG-II): from individual species to whole genera.</title>
        <authorList>
            <person name="Goeker M."/>
        </authorList>
    </citation>
    <scope>NUCLEOTIDE SEQUENCE [LARGE SCALE GENOMIC DNA]</scope>
    <source>
        <strain evidence="6 7">DSM 43850</strain>
    </source>
</reference>
<dbReference type="SUPFAM" id="SSF46785">
    <property type="entry name" value="Winged helix' DNA-binding domain"/>
    <property type="match status" value="1"/>
</dbReference>
<dbReference type="EMBL" id="JACJID010000001">
    <property type="protein sequence ID" value="MBA8922914.1"/>
    <property type="molecule type" value="Genomic_DNA"/>
</dbReference>
<sequence length="297" mass="31642">MQLDLNLLVALDVLLEEGSVGGAADRLGLSAPAMSRTLGRIRKATGDPILVRSGRCMVPTPRALALRAEVHTLVERAQALLRPDQELDLSTLDRTFSLQCHDAFGAGVGARLLAALRAEAHGVRLRLLPEAATDTNDLRQGSVDLAVGTVHSAPPEISVELLARDRMIGVVRADHPLASGAVTAERFARAEHLSISRRGRGTGPIDEALAAQGLSREVTATAASVTAGLLLVRESGLVGVVADRLCRTAVRALGLHTFELPVTVPPLLIHQSWHHRYDADAAHAWLRDHVREAVQGA</sequence>
<dbReference type="PANTHER" id="PTHR30118:SF15">
    <property type="entry name" value="TRANSCRIPTIONAL REGULATORY PROTEIN"/>
    <property type="match status" value="1"/>
</dbReference>
<comment type="similarity">
    <text evidence="1">Belongs to the LysR transcriptional regulatory family.</text>
</comment>
<comment type="caution">
    <text evidence="6">The sequence shown here is derived from an EMBL/GenBank/DDBJ whole genome shotgun (WGS) entry which is preliminary data.</text>
</comment>
<dbReference type="Proteomes" id="UP000517916">
    <property type="component" value="Unassembled WGS sequence"/>
</dbReference>
<keyword evidence="3 6" id="KW-0238">DNA-binding</keyword>
<keyword evidence="2" id="KW-0805">Transcription regulation</keyword>
<keyword evidence="7" id="KW-1185">Reference proteome</keyword>
<evidence type="ECO:0000313" key="6">
    <source>
        <dbReference type="EMBL" id="MBA8922914.1"/>
    </source>
</evidence>
<dbReference type="RefSeq" id="WP_318295790.1">
    <property type="nucleotide sequence ID" value="NZ_BAAABQ010000010.1"/>
</dbReference>
<evidence type="ECO:0000256" key="4">
    <source>
        <dbReference type="ARBA" id="ARBA00023163"/>
    </source>
</evidence>
<dbReference type="CDD" id="cd08460">
    <property type="entry name" value="PBP2_DntR_like_1"/>
    <property type="match status" value="1"/>
</dbReference>
<dbReference type="InterPro" id="IPR036390">
    <property type="entry name" value="WH_DNA-bd_sf"/>
</dbReference>
<dbReference type="PANTHER" id="PTHR30118">
    <property type="entry name" value="HTH-TYPE TRANSCRIPTIONAL REGULATOR LEUO-RELATED"/>
    <property type="match status" value="1"/>
</dbReference>
<evidence type="ECO:0000256" key="1">
    <source>
        <dbReference type="ARBA" id="ARBA00009437"/>
    </source>
</evidence>
<evidence type="ECO:0000259" key="5">
    <source>
        <dbReference type="PROSITE" id="PS50931"/>
    </source>
</evidence>
<gene>
    <name evidence="6" type="ORF">BC739_000111</name>
</gene>
<dbReference type="InterPro" id="IPR036388">
    <property type="entry name" value="WH-like_DNA-bd_sf"/>
</dbReference>
<evidence type="ECO:0000256" key="3">
    <source>
        <dbReference type="ARBA" id="ARBA00023125"/>
    </source>
</evidence>
<dbReference type="Gene3D" id="1.10.10.10">
    <property type="entry name" value="Winged helix-like DNA-binding domain superfamily/Winged helix DNA-binding domain"/>
    <property type="match status" value="1"/>
</dbReference>
<evidence type="ECO:0000313" key="7">
    <source>
        <dbReference type="Proteomes" id="UP000517916"/>
    </source>
</evidence>
<dbReference type="Pfam" id="PF00126">
    <property type="entry name" value="HTH_1"/>
    <property type="match status" value="1"/>
</dbReference>
<proteinExistence type="inferred from homology"/>
<keyword evidence="4" id="KW-0804">Transcription</keyword>
<protein>
    <submittedName>
        <fullName evidence="6">DNA-binding transcriptional LysR family regulator</fullName>
    </submittedName>
</protein>
<name>A0ABR6B8J8_9PSEU</name>
<evidence type="ECO:0000256" key="2">
    <source>
        <dbReference type="ARBA" id="ARBA00023015"/>
    </source>
</evidence>